<feature type="region of interest" description="Disordered" evidence="1">
    <location>
        <begin position="123"/>
        <end position="182"/>
    </location>
</feature>
<name>A0A316VQI5_9BASI</name>
<evidence type="ECO:0000313" key="4">
    <source>
        <dbReference type="Proteomes" id="UP000245771"/>
    </source>
</evidence>
<proteinExistence type="predicted"/>
<feature type="compositionally biased region" description="Basic and acidic residues" evidence="1">
    <location>
        <begin position="133"/>
        <end position="159"/>
    </location>
</feature>
<feature type="compositionally biased region" description="Polar residues" evidence="1">
    <location>
        <begin position="168"/>
        <end position="182"/>
    </location>
</feature>
<feature type="region of interest" description="Disordered" evidence="1">
    <location>
        <begin position="50"/>
        <end position="79"/>
    </location>
</feature>
<evidence type="ECO:0000313" key="3">
    <source>
        <dbReference type="EMBL" id="PWN37755.1"/>
    </source>
</evidence>
<evidence type="ECO:0000256" key="2">
    <source>
        <dbReference type="SAM" id="SignalP"/>
    </source>
</evidence>
<organism evidence="3 4">
    <name type="scientific">Meira miltonrushii</name>
    <dbReference type="NCBI Taxonomy" id="1280837"/>
    <lineage>
        <taxon>Eukaryota</taxon>
        <taxon>Fungi</taxon>
        <taxon>Dikarya</taxon>
        <taxon>Basidiomycota</taxon>
        <taxon>Ustilaginomycotina</taxon>
        <taxon>Exobasidiomycetes</taxon>
        <taxon>Exobasidiales</taxon>
        <taxon>Brachybasidiaceae</taxon>
        <taxon>Meira</taxon>
    </lineage>
</organism>
<dbReference type="EMBL" id="KZ819602">
    <property type="protein sequence ID" value="PWN37755.1"/>
    <property type="molecule type" value="Genomic_DNA"/>
</dbReference>
<sequence>MSIMFVLYLLGLLAILCKASSPDFPPQMSRKRNSPPLDIDLNMPPAIESSHASMSTNRPKTVMEGAEGTSQRKKKFRSPQAIVSKLERDREYRARFSKKKVNEVLPSLNEQQKNKLLALAEKKRMQARVRQQKQRDLRKERIKNGHSTERDAVNMEKDRTRKRMERSAPSSSETQNSKSTNI</sequence>
<reference evidence="3 4" key="1">
    <citation type="journal article" date="2018" name="Mol. Biol. Evol.">
        <title>Broad Genomic Sampling Reveals a Smut Pathogenic Ancestry of the Fungal Clade Ustilaginomycotina.</title>
        <authorList>
            <person name="Kijpornyongpan T."/>
            <person name="Mondo S.J."/>
            <person name="Barry K."/>
            <person name="Sandor L."/>
            <person name="Lee J."/>
            <person name="Lipzen A."/>
            <person name="Pangilinan J."/>
            <person name="LaButti K."/>
            <person name="Hainaut M."/>
            <person name="Henrissat B."/>
            <person name="Grigoriev I.V."/>
            <person name="Spatafora J.W."/>
            <person name="Aime M.C."/>
        </authorList>
    </citation>
    <scope>NUCLEOTIDE SEQUENCE [LARGE SCALE GENOMIC DNA]</scope>
    <source>
        <strain evidence="3 4">MCA 3882</strain>
    </source>
</reference>
<keyword evidence="4" id="KW-1185">Reference proteome</keyword>
<dbReference type="GeneID" id="37023108"/>
<dbReference type="Proteomes" id="UP000245771">
    <property type="component" value="Unassembled WGS sequence"/>
</dbReference>
<feature type="compositionally biased region" description="Polar residues" evidence="1">
    <location>
        <begin position="50"/>
        <end position="59"/>
    </location>
</feature>
<feature type="signal peptide" evidence="2">
    <location>
        <begin position="1"/>
        <end position="19"/>
    </location>
</feature>
<gene>
    <name evidence="3" type="ORF">FA14DRAFT_183619</name>
</gene>
<feature type="chain" id="PRO_5016415867" description="ALMS motif domain-containing protein" evidence="2">
    <location>
        <begin position="20"/>
        <end position="182"/>
    </location>
</feature>
<evidence type="ECO:0008006" key="5">
    <source>
        <dbReference type="Google" id="ProtNLM"/>
    </source>
</evidence>
<dbReference type="InParanoid" id="A0A316VQI5"/>
<accession>A0A316VQI5</accession>
<dbReference type="AlphaFoldDB" id="A0A316VQI5"/>
<keyword evidence="2" id="KW-0732">Signal</keyword>
<evidence type="ECO:0000256" key="1">
    <source>
        <dbReference type="SAM" id="MobiDB-lite"/>
    </source>
</evidence>
<protein>
    <recommendedName>
        <fullName evidence="5">ALMS motif domain-containing protein</fullName>
    </recommendedName>
</protein>
<dbReference type="RefSeq" id="XP_025358057.1">
    <property type="nucleotide sequence ID" value="XM_025501327.1"/>
</dbReference>